<comment type="similarity">
    <text evidence="1">Belongs to the dynein heavy chain family.</text>
</comment>
<keyword evidence="3" id="KW-1133">Transmembrane helix</keyword>
<feature type="coiled-coil region" evidence="2">
    <location>
        <begin position="481"/>
        <end position="529"/>
    </location>
</feature>
<dbReference type="GO" id="GO:0051959">
    <property type="term" value="F:dynein light intermediate chain binding"/>
    <property type="evidence" value="ECO:0007669"/>
    <property type="project" value="InterPro"/>
</dbReference>
<dbReference type="Pfam" id="PF12780">
    <property type="entry name" value="AAA_8"/>
    <property type="match status" value="1"/>
</dbReference>
<keyword evidence="8" id="KW-1185">Reference proteome</keyword>
<gene>
    <name evidence="7" type="ORF">FKW44_006754</name>
</gene>
<feature type="domain" description="Dynein heavy chain AAA module D4" evidence="5">
    <location>
        <begin position="228"/>
        <end position="457"/>
    </location>
</feature>
<evidence type="ECO:0008006" key="9">
    <source>
        <dbReference type="Google" id="ProtNLM"/>
    </source>
</evidence>
<dbReference type="FunFam" id="1.20.920.30:FF:000004">
    <property type="entry name" value="Dynein axonemal heavy chain 5"/>
    <property type="match status" value="1"/>
</dbReference>
<accession>A0A7T8KDW4</accession>
<dbReference type="Pfam" id="PF17857">
    <property type="entry name" value="AAA_lid_1"/>
    <property type="match status" value="1"/>
</dbReference>
<dbReference type="GO" id="GO:0030286">
    <property type="term" value="C:dynein complex"/>
    <property type="evidence" value="ECO:0007669"/>
    <property type="project" value="InterPro"/>
</dbReference>
<keyword evidence="3" id="KW-0472">Membrane</keyword>
<dbReference type="GO" id="GO:0045505">
    <property type="term" value="F:dynein intermediate chain binding"/>
    <property type="evidence" value="ECO:0007669"/>
    <property type="project" value="InterPro"/>
</dbReference>
<proteinExistence type="inferred from homology"/>
<dbReference type="SUPFAM" id="SSF52540">
    <property type="entry name" value="P-loop containing nucleoside triphosphate hydrolases"/>
    <property type="match status" value="2"/>
</dbReference>
<dbReference type="OrthoDB" id="6373779at2759"/>
<dbReference type="PANTHER" id="PTHR46961">
    <property type="entry name" value="DYNEIN HEAVY CHAIN 1, AXONEMAL-LIKE PROTEIN"/>
    <property type="match status" value="1"/>
</dbReference>
<dbReference type="PANTHER" id="PTHR46961:SF19">
    <property type="entry name" value="DYNEIN HEAVY CHAIN 5, AXONEMAL"/>
    <property type="match status" value="1"/>
</dbReference>
<evidence type="ECO:0000313" key="7">
    <source>
        <dbReference type="EMBL" id="QQP54056.1"/>
    </source>
</evidence>
<feature type="non-terminal residue" evidence="7">
    <location>
        <position position="1"/>
    </location>
</feature>
<dbReference type="InterPro" id="IPR041589">
    <property type="entry name" value="DNAH3_AAA_lid_1"/>
</dbReference>
<feature type="domain" description="Dynein heavy chain 3 AAA+ lid" evidence="6">
    <location>
        <begin position="95"/>
        <end position="163"/>
    </location>
</feature>
<reference evidence="8" key="1">
    <citation type="submission" date="2021-01" db="EMBL/GenBank/DDBJ databases">
        <title>Caligus Genome Assembly.</title>
        <authorList>
            <person name="Gallardo-Escarate C."/>
        </authorList>
    </citation>
    <scope>NUCLEOTIDE SEQUENCE [LARGE SCALE GENOMIC DNA]</scope>
</reference>
<dbReference type="Pfam" id="PF12775">
    <property type="entry name" value="AAA_7"/>
    <property type="match status" value="1"/>
</dbReference>
<protein>
    <recommendedName>
        <fullName evidence="9">Dynein heavy chain 5, axonemal</fullName>
    </recommendedName>
</protein>
<dbReference type="InterPro" id="IPR026983">
    <property type="entry name" value="DHC"/>
</dbReference>
<evidence type="ECO:0000313" key="8">
    <source>
        <dbReference type="Proteomes" id="UP000595437"/>
    </source>
</evidence>
<dbReference type="AlphaFoldDB" id="A0A7T8KDW4"/>
<organism evidence="7 8">
    <name type="scientific">Caligus rogercresseyi</name>
    <name type="common">Sea louse</name>
    <dbReference type="NCBI Taxonomy" id="217165"/>
    <lineage>
        <taxon>Eukaryota</taxon>
        <taxon>Metazoa</taxon>
        <taxon>Ecdysozoa</taxon>
        <taxon>Arthropoda</taxon>
        <taxon>Crustacea</taxon>
        <taxon>Multicrustacea</taxon>
        <taxon>Hexanauplia</taxon>
        <taxon>Copepoda</taxon>
        <taxon>Siphonostomatoida</taxon>
        <taxon>Caligidae</taxon>
        <taxon>Caligus</taxon>
    </lineage>
</organism>
<evidence type="ECO:0000256" key="3">
    <source>
        <dbReference type="SAM" id="Phobius"/>
    </source>
</evidence>
<dbReference type="InterPro" id="IPR024743">
    <property type="entry name" value="Dynein_HC_stalk"/>
</dbReference>
<dbReference type="EMBL" id="CP045893">
    <property type="protein sequence ID" value="QQP54056.1"/>
    <property type="molecule type" value="Genomic_DNA"/>
</dbReference>
<evidence type="ECO:0000259" key="6">
    <source>
        <dbReference type="Pfam" id="PF17857"/>
    </source>
</evidence>
<evidence type="ECO:0000256" key="2">
    <source>
        <dbReference type="SAM" id="Coils"/>
    </source>
</evidence>
<evidence type="ECO:0000259" key="5">
    <source>
        <dbReference type="Pfam" id="PF12780"/>
    </source>
</evidence>
<dbReference type="Proteomes" id="UP000595437">
    <property type="component" value="Chromosome 4"/>
</dbReference>
<feature type="transmembrane region" description="Helical" evidence="3">
    <location>
        <begin position="119"/>
        <end position="141"/>
    </location>
</feature>
<dbReference type="InterPro" id="IPR024317">
    <property type="entry name" value="Dynein_heavy_chain_D4_dom"/>
</dbReference>
<evidence type="ECO:0000259" key="4">
    <source>
        <dbReference type="Pfam" id="PF12777"/>
    </source>
</evidence>
<dbReference type="InterPro" id="IPR027417">
    <property type="entry name" value="P-loop_NTPase"/>
</dbReference>
<evidence type="ECO:0000256" key="1">
    <source>
        <dbReference type="ARBA" id="ARBA00008887"/>
    </source>
</evidence>
<dbReference type="Gene3D" id="1.20.920.30">
    <property type="match status" value="1"/>
</dbReference>
<feature type="domain" description="Dynein heavy chain coiled coil stalk" evidence="4">
    <location>
        <begin position="473"/>
        <end position="740"/>
    </location>
</feature>
<dbReference type="Gene3D" id="3.40.50.300">
    <property type="entry name" value="P-loop containing nucleotide triphosphate hydrolases"/>
    <property type="match status" value="2"/>
</dbReference>
<keyword evidence="2" id="KW-0175">Coiled coil</keyword>
<name>A0A7T8KDW4_CALRO</name>
<dbReference type="Pfam" id="PF12777">
    <property type="entry name" value="MT"/>
    <property type="match status" value="1"/>
</dbReference>
<dbReference type="Gene3D" id="1.20.920.20">
    <property type="match status" value="1"/>
</dbReference>
<sequence>MQGFYSLEKPGDFFNIVDVHYLAAMIQPGGGRNDIPQRLKRHFVLINCTLPTDAAIDKIFGTVVNGHYNEAKLFTPEVCELALKLVPLTRELWSRTKLKMLPTPAKFHYNFNLRDLSRIWLGMIGTLPTVVNTIPILMGLWRHEMTRVIADRFIADTDKEWFDIELLNEYAEFIQEPRYFVDFMRDAPEPTGEEVEDADMELPKIYEPIESFKYFLDQYNEFIRGSDMDLVFFPDAIIHLIKISRVIRNPGGNLMLVGVGGSGKQSLTKLATFIAGYKTFQITMTRSYNVGNFLEDLKGKGTTFLFTDNDIKEEAFLEYVNNILASGLVSNLFTRDEQSEIVTELIPIMKRECPKVPPTPENVMQLFVDRVKVNLHVILCFSPIGEKFRSRALKFPGLISDALVSVATHFLGDCNFECSSETRRQLFKAMAQVQDSVSQACTNYFTKFRRSTHVTPKEVYQKKEEDIGDMSRRMNSGLGKLQEASNAVEILKEELNVMETHLRDANKKAEEVLAESEKIKESVKKVKDKAEKIVTDIAYEKGLAEEKLEAAKPALEEAEEALNTIKPANIATVRKLGRPPHLIMRVMDCVIILFRKRLSNIAPDPTVPSPKPSWSEALKMMASTSFLSHLLNFPKDTINDEMVELLEPYLTMEDYNMTTAKRVCGDVAGLLCWTKAMAFFFGVNKEVLPLKINLAFQEARLRSANRDLTRAELTLFQKENELAHVKKLYCSAVKEKQKSRLRRKFVEENVCCFNAHQRSLWGKAA</sequence>
<dbReference type="GO" id="GO:0007018">
    <property type="term" value="P:microtubule-based movement"/>
    <property type="evidence" value="ECO:0007669"/>
    <property type="project" value="InterPro"/>
</dbReference>
<keyword evidence="3" id="KW-0812">Transmembrane</keyword>
<feature type="coiled-coil region" evidence="2">
    <location>
        <begin position="694"/>
        <end position="721"/>
    </location>
</feature>